<accession>A0A1M7UW79</accession>
<reference evidence="3" key="1">
    <citation type="submission" date="2016-11" db="EMBL/GenBank/DDBJ databases">
        <authorList>
            <person name="Varghese N."/>
            <person name="Submissions S."/>
        </authorList>
    </citation>
    <scope>NUCLEOTIDE SEQUENCE [LARGE SCALE GENOMIC DNA]</scope>
    <source>
        <strain evidence="3">GAS401</strain>
    </source>
</reference>
<dbReference type="Proteomes" id="UP000184096">
    <property type="component" value="Chromosome I"/>
</dbReference>
<dbReference type="RefSeq" id="WP_072825116.1">
    <property type="nucleotide sequence ID" value="NZ_LT670849.1"/>
</dbReference>
<gene>
    <name evidence="2" type="ORF">SAMN05444170_7045</name>
</gene>
<keyword evidence="1" id="KW-1133">Transmembrane helix</keyword>
<dbReference type="EMBL" id="LT670849">
    <property type="protein sequence ID" value="SHN87177.1"/>
    <property type="molecule type" value="Genomic_DNA"/>
</dbReference>
<evidence type="ECO:0000313" key="2">
    <source>
        <dbReference type="EMBL" id="SHN87177.1"/>
    </source>
</evidence>
<keyword evidence="1" id="KW-0472">Membrane</keyword>
<sequence length="192" mass="21267">MGVILGILAKIVLAITGRWLGAEIGAQHKPFCTWLVKFAAARLPEDERVVAESEWLAIIDDLRSPTAQTLHSLSFAFLAMRIRYEMQGETPRSRALKLTLLGAILGLVGAKLIPGHLPDFIEIKLSAWLCPISSTWLCPLLSGDFRLLTLFALNGLFISIVALLTYGHYRWILRGLTRDAQKRLAATKTSSE</sequence>
<dbReference type="OrthoDB" id="9975360at2"/>
<protein>
    <submittedName>
        <fullName evidence="2">Uncharacterized protein</fullName>
    </submittedName>
</protein>
<organism evidence="2 3">
    <name type="scientific">Bradyrhizobium erythrophlei</name>
    <dbReference type="NCBI Taxonomy" id="1437360"/>
    <lineage>
        <taxon>Bacteria</taxon>
        <taxon>Pseudomonadati</taxon>
        <taxon>Pseudomonadota</taxon>
        <taxon>Alphaproteobacteria</taxon>
        <taxon>Hyphomicrobiales</taxon>
        <taxon>Nitrobacteraceae</taxon>
        <taxon>Bradyrhizobium</taxon>
    </lineage>
</organism>
<proteinExistence type="predicted"/>
<feature type="transmembrane region" description="Helical" evidence="1">
    <location>
        <begin position="148"/>
        <end position="169"/>
    </location>
</feature>
<name>A0A1M7UW79_9BRAD</name>
<dbReference type="AlphaFoldDB" id="A0A1M7UW79"/>
<evidence type="ECO:0000313" key="3">
    <source>
        <dbReference type="Proteomes" id="UP000184096"/>
    </source>
</evidence>
<evidence type="ECO:0000256" key="1">
    <source>
        <dbReference type="SAM" id="Phobius"/>
    </source>
</evidence>
<keyword evidence="3" id="KW-1185">Reference proteome</keyword>
<keyword evidence="1" id="KW-0812">Transmembrane</keyword>